<evidence type="ECO:0000313" key="10">
    <source>
        <dbReference type="EnsemblProtists" id="EOD41237"/>
    </source>
</evidence>
<dbReference type="Pfam" id="PF00856">
    <property type="entry name" value="SET"/>
    <property type="match status" value="1"/>
</dbReference>
<dbReference type="GO" id="GO:0005694">
    <property type="term" value="C:chromosome"/>
    <property type="evidence" value="ECO:0007669"/>
    <property type="project" value="UniProtKB-SubCell"/>
</dbReference>
<evidence type="ECO:0000256" key="2">
    <source>
        <dbReference type="ARBA" id="ARBA00022454"/>
    </source>
</evidence>
<organism evidence="10 11">
    <name type="scientific">Emiliania huxleyi (strain CCMP1516)</name>
    <dbReference type="NCBI Taxonomy" id="280463"/>
    <lineage>
        <taxon>Eukaryota</taxon>
        <taxon>Haptista</taxon>
        <taxon>Haptophyta</taxon>
        <taxon>Prymnesiophyceae</taxon>
        <taxon>Isochrysidales</taxon>
        <taxon>Noelaerhabdaceae</taxon>
        <taxon>Emiliania</taxon>
    </lineage>
</organism>
<evidence type="ECO:0000256" key="7">
    <source>
        <dbReference type="ARBA" id="ARBA00022833"/>
    </source>
</evidence>
<dbReference type="PANTHER" id="PTHR46223:SF3">
    <property type="entry name" value="HISTONE-LYSINE N-METHYLTRANSFERASE SET-23"/>
    <property type="match status" value="1"/>
</dbReference>
<dbReference type="PROSITE" id="PS50280">
    <property type="entry name" value="SET"/>
    <property type="match status" value="1"/>
</dbReference>
<evidence type="ECO:0000313" key="11">
    <source>
        <dbReference type="Proteomes" id="UP000013827"/>
    </source>
</evidence>
<dbReference type="PROSITE" id="PS50868">
    <property type="entry name" value="POST_SET"/>
    <property type="match status" value="1"/>
</dbReference>
<feature type="domain" description="SET" evidence="8">
    <location>
        <begin position="1"/>
        <end position="113"/>
    </location>
</feature>
<sequence>KGWGIRSPELIPRGSFVCEYVGEYISDDEAESRGIRYDNQKMSRLMDVYGNGRDAVHMCIDARHGRGRFLNHSCEPNVFKQRVFCDHHVRLPRIAFFALVDIPPRVELCYDYGYVDVPGKTMPCLCGAKSCKKLLY</sequence>
<dbReference type="InterPro" id="IPR003616">
    <property type="entry name" value="Post-SET_dom"/>
</dbReference>
<dbReference type="InterPro" id="IPR050973">
    <property type="entry name" value="H3K9_Histone-Lys_N-MTase"/>
</dbReference>
<dbReference type="GO" id="GO:0032259">
    <property type="term" value="P:methylation"/>
    <property type="evidence" value="ECO:0007669"/>
    <property type="project" value="UniProtKB-KW"/>
</dbReference>
<dbReference type="AlphaFoldDB" id="A0A0D3KZQ2"/>
<reference evidence="10" key="2">
    <citation type="submission" date="2024-10" db="UniProtKB">
        <authorList>
            <consortium name="EnsemblProtists"/>
        </authorList>
    </citation>
    <scope>IDENTIFICATION</scope>
</reference>
<keyword evidence="5" id="KW-0949">S-adenosyl-L-methionine</keyword>
<dbReference type="HOGENOM" id="CLU_020840_3_5_1"/>
<evidence type="ECO:0000259" key="8">
    <source>
        <dbReference type="PROSITE" id="PS50280"/>
    </source>
</evidence>
<dbReference type="eggNOG" id="KOG1082">
    <property type="taxonomic scope" value="Eukaryota"/>
</dbReference>
<keyword evidence="6" id="KW-0479">Metal-binding</keyword>
<dbReference type="GO" id="GO:0008168">
    <property type="term" value="F:methyltransferase activity"/>
    <property type="evidence" value="ECO:0007669"/>
    <property type="project" value="UniProtKB-KW"/>
</dbReference>
<dbReference type="EnsemblProtists" id="EOD41237">
    <property type="protein sequence ID" value="EOD41237"/>
    <property type="gene ID" value="EMIHUDRAFT_62571"/>
</dbReference>
<keyword evidence="4" id="KW-0808">Transferase</keyword>
<dbReference type="KEGG" id="ehx:EMIHUDRAFT_62571"/>
<proteinExistence type="predicted"/>
<evidence type="ECO:0008006" key="12">
    <source>
        <dbReference type="Google" id="ProtNLM"/>
    </source>
</evidence>
<comment type="subcellular location">
    <subcellularLocation>
        <location evidence="1">Chromosome</location>
    </subcellularLocation>
</comment>
<keyword evidence="11" id="KW-1185">Reference proteome</keyword>
<dbReference type="GO" id="GO:0046872">
    <property type="term" value="F:metal ion binding"/>
    <property type="evidence" value="ECO:0007669"/>
    <property type="project" value="UniProtKB-KW"/>
</dbReference>
<evidence type="ECO:0000256" key="5">
    <source>
        <dbReference type="ARBA" id="ARBA00022691"/>
    </source>
</evidence>
<feature type="domain" description="Post-SET" evidence="9">
    <location>
        <begin position="120"/>
        <end position="136"/>
    </location>
</feature>
<name>A0A0D3KZQ2_EMIH1</name>
<dbReference type="PaxDb" id="2903-EOD41237"/>
<dbReference type="GeneID" id="17286507"/>
<dbReference type="PANTHER" id="PTHR46223">
    <property type="entry name" value="HISTONE-LYSINE N-METHYLTRANSFERASE SUV39H"/>
    <property type="match status" value="1"/>
</dbReference>
<evidence type="ECO:0000256" key="4">
    <source>
        <dbReference type="ARBA" id="ARBA00022679"/>
    </source>
</evidence>
<dbReference type="Proteomes" id="UP000013827">
    <property type="component" value="Unassembled WGS sequence"/>
</dbReference>
<accession>A0A0D3KZQ2</accession>
<reference evidence="11" key="1">
    <citation type="journal article" date="2013" name="Nature">
        <title>Pan genome of the phytoplankton Emiliania underpins its global distribution.</title>
        <authorList>
            <person name="Read B.A."/>
            <person name="Kegel J."/>
            <person name="Klute M.J."/>
            <person name="Kuo A."/>
            <person name="Lefebvre S.C."/>
            <person name="Maumus F."/>
            <person name="Mayer C."/>
            <person name="Miller J."/>
            <person name="Monier A."/>
            <person name="Salamov A."/>
            <person name="Young J."/>
            <person name="Aguilar M."/>
            <person name="Claverie J.M."/>
            <person name="Frickenhaus S."/>
            <person name="Gonzalez K."/>
            <person name="Herman E.K."/>
            <person name="Lin Y.C."/>
            <person name="Napier J."/>
            <person name="Ogata H."/>
            <person name="Sarno A.F."/>
            <person name="Shmutz J."/>
            <person name="Schroeder D."/>
            <person name="de Vargas C."/>
            <person name="Verret F."/>
            <person name="von Dassow P."/>
            <person name="Valentin K."/>
            <person name="Van de Peer Y."/>
            <person name="Wheeler G."/>
            <person name="Dacks J.B."/>
            <person name="Delwiche C.F."/>
            <person name="Dyhrman S.T."/>
            <person name="Glockner G."/>
            <person name="John U."/>
            <person name="Richards T."/>
            <person name="Worden A.Z."/>
            <person name="Zhang X."/>
            <person name="Grigoriev I.V."/>
            <person name="Allen A.E."/>
            <person name="Bidle K."/>
            <person name="Borodovsky M."/>
            <person name="Bowler C."/>
            <person name="Brownlee C."/>
            <person name="Cock J.M."/>
            <person name="Elias M."/>
            <person name="Gladyshev V.N."/>
            <person name="Groth M."/>
            <person name="Guda C."/>
            <person name="Hadaegh A."/>
            <person name="Iglesias-Rodriguez M.D."/>
            <person name="Jenkins J."/>
            <person name="Jones B.M."/>
            <person name="Lawson T."/>
            <person name="Leese F."/>
            <person name="Lindquist E."/>
            <person name="Lobanov A."/>
            <person name="Lomsadze A."/>
            <person name="Malik S.B."/>
            <person name="Marsh M.E."/>
            <person name="Mackinder L."/>
            <person name="Mock T."/>
            <person name="Mueller-Roeber B."/>
            <person name="Pagarete A."/>
            <person name="Parker M."/>
            <person name="Probert I."/>
            <person name="Quesneville H."/>
            <person name="Raines C."/>
            <person name="Rensing S.A."/>
            <person name="Riano-Pachon D.M."/>
            <person name="Richier S."/>
            <person name="Rokitta S."/>
            <person name="Shiraiwa Y."/>
            <person name="Soanes D.M."/>
            <person name="van der Giezen M."/>
            <person name="Wahlund T.M."/>
            <person name="Williams B."/>
            <person name="Wilson W."/>
            <person name="Wolfe G."/>
            <person name="Wurch L.L."/>
        </authorList>
    </citation>
    <scope>NUCLEOTIDE SEQUENCE</scope>
</reference>
<evidence type="ECO:0000256" key="6">
    <source>
        <dbReference type="ARBA" id="ARBA00022723"/>
    </source>
</evidence>
<evidence type="ECO:0000256" key="1">
    <source>
        <dbReference type="ARBA" id="ARBA00004286"/>
    </source>
</evidence>
<dbReference type="STRING" id="2903.R1E1E9"/>
<keyword evidence="7" id="KW-0862">Zinc</keyword>
<evidence type="ECO:0000256" key="3">
    <source>
        <dbReference type="ARBA" id="ARBA00022603"/>
    </source>
</evidence>
<dbReference type="InterPro" id="IPR001214">
    <property type="entry name" value="SET_dom"/>
</dbReference>
<evidence type="ECO:0000259" key="9">
    <source>
        <dbReference type="PROSITE" id="PS50868"/>
    </source>
</evidence>
<keyword evidence="2" id="KW-0158">Chromosome</keyword>
<protein>
    <recommendedName>
        <fullName evidence="12">SET domain-containing protein</fullName>
    </recommendedName>
</protein>
<dbReference type="RefSeq" id="XP_005793666.1">
    <property type="nucleotide sequence ID" value="XM_005793609.1"/>
</dbReference>
<dbReference type="SMART" id="SM00317">
    <property type="entry name" value="SET"/>
    <property type="match status" value="1"/>
</dbReference>
<dbReference type="SUPFAM" id="SSF82199">
    <property type="entry name" value="SET domain"/>
    <property type="match status" value="1"/>
</dbReference>
<dbReference type="Gene3D" id="2.170.270.10">
    <property type="entry name" value="SET domain"/>
    <property type="match status" value="1"/>
</dbReference>
<dbReference type="InterPro" id="IPR046341">
    <property type="entry name" value="SET_dom_sf"/>
</dbReference>
<keyword evidence="3" id="KW-0489">Methyltransferase</keyword>